<evidence type="ECO:0000259" key="9">
    <source>
        <dbReference type="Pfam" id="PF16884"/>
    </source>
</evidence>
<evidence type="ECO:0000256" key="4">
    <source>
        <dbReference type="ARBA" id="ARBA00033119"/>
    </source>
</evidence>
<dbReference type="GO" id="GO:0047522">
    <property type="term" value="F:15-oxoprostaglandin 13-reductase [NAD(P)+] activity"/>
    <property type="evidence" value="ECO:0007669"/>
    <property type="project" value="UniProtKB-EC"/>
</dbReference>
<keyword evidence="11" id="KW-1185">Reference proteome</keyword>
<evidence type="ECO:0000259" key="8">
    <source>
        <dbReference type="Pfam" id="PF00107"/>
    </source>
</evidence>
<evidence type="ECO:0000256" key="2">
    <source>
        <dbReference type="ARBA" id="ARBA00011981"/>
    </source>
</evidence>
<organism evidence="10 11">
    <name type="scientific">Stichopus japonicus</name>
    <name type="common">Sea cucumber</name>
    <dbReference type="NCBI Taxonomy" id="307972"/>
    <lineage>
        <taxon>Eukaryota</taxon>
        <taxon>Metazoa</taxon>
        <taxon>Echinodermata</taxon>
        <taxon>Eleutherozoa</taxon>
        <taxon>Echinozoa</taxon>
        <taxon>Holothuroidea</taxon>
        <taxon>Aspidochirotacea</taxon>
        <taxon>Aspidochirotida</taxon>
        <taxon>Stichopodidae</taxon>
        <taxon>Apostichopus</taxon>
    </lineage>
</organism>
<dbReference type="Proteomes" id="UP000230750">
    <property type="component" value="Unassembled WGS sequence"/>
</dbReference>
<sequence length="383" mass="42473">MVVSNTSVTPHSKLGQITGMRLFFVRESSHPLSHIYQAIYWHYREDNVTSVQCFQFKECPMPTIEDGQILVKTLCLSVDPYMRNRLNQQTGTDYMSPLKLDSPIDGGGVGVIVESKSRHFCKGEILESFHWPWQEYAKYAVEGFNSLIVNKVESELVKNHVSLILGVLGIPGLTALLGISEMGHVVEGANQTIVVSGAAGACGSLAGQIARLKGCTNVVGICGTADKCNFLKEELNFDNAINYKEDDVDAKLEEFCPNGIDVYFDNVGGNISNSVIRKMNKDSHIILCGQISMYNTSQPYPPPLDEETEQIREAQNITRERFLVLNYYDLFPKTLAELKELYQEGKLKYQETVSEGLESAPEAFVSMMAGGNIGKQIVHVADP</sequence>
<protein>
    <recommendedName>
        <fullName evidence="4">15-oxoprostaglandin 13-reductase</fullName>
        <ecNumber evidence="2">1.3.1.48</ecNumber>
    </recommendedName>
    <alternativeName>
        <fullName evidence="4">15-oxoprostaglandin 13-reductase</fullName>
    </alternativeName>
</protein>
<comment type="catalytic activity">
    <reaction evidence="5">
        <text>13,14-dihydro-15-oxo-prostaglandin F1alpha + NADP(+) = 15-oxoprostaglandin F1alpha + NADPH + H(+)</text>
        <dbReference type="Rhea" id="RHEA:50592"/>
        <dbReference type="ChEBI" id="CHEBI:15378"/>
        <dbReference type="ChEBI" id="CHEBI:57783"/>
        <dbReference type="ChEBI" id="CHEBI:58349"/>
        <dbReference type="ChEBI" id="CHEBI:79072"/>
        <dbReference type="ChEBI" id="CHEBI:133411"/>
    </reaction>
    <physiologicalReaction direction="right-to-left" evidence="5">
        <dbReference type="Rhea" id="RHEA:50594"/>
    </physiologicalReaction>
</comment>
<dbReference type="EC" id="1.3.1.48" evidence="2"/>
<dbReference type="InterPro" id="IPR041694">
    <property type="entry name" value="ADH_N_2"/>
</dbReference>
<evidence type="ECO:0000256" key="1">
    <source>
        <dbReference type="ARBA" id="ARBA00010460"/>
    </source>
</evidence>
<dbReference type="FunFam" id="3.40.50.720:FF:000121">
    <property type="entry name" value="Prostaglandin reductase 2"/>
    <property type="match status" value="1"/>
</dbReference>
<dbReference type="PANTHER" id="PTHR43205:SF5">
    <property type="entry name" value="PROSTAGLANDIN REDUCTASE 2"/>
    <property type="match status" value="1"/>
</dbReference>
<evidence type="ECO:0000256" key="3">
    <source>
        <dbReference type="ARBA" id="ARBA00023002"/>
    </source>
</evidence>
<evidence type="ECO:0000313" key="11">
    <source>
        <dbReference type="Proteomes" id="UP000230750"/>
    </source>
</evidence>
<evidence type="ECO:0000256" key="5">
    <source>
        <dbReference type="ARBA" id="ARBA00047878"/>
    </source>
</evidence>
<dbReference type="InterPro" id="IPR013149">
    <property type="entry name" value="ADH-like_C"/>
</dbReference>
<dbReference type="InterPro" id="IPR011032">
    <property type="entry name" value="GroES-like_sf"/>
</dbReference>
<dbReference type="AlphaFoldDB" id="A0A2G8KA67"/>
<dbReference type="GO" id="GO:0006693">
    <property type="term" value="P:prostaglandin metabolic process"/>
    <property type="evidence" value="ECO:0007669"/>
    <property type="project" value="TreeGrafter"/>
</dbReference>
<evidence type="ECO:0000313" key="10">
    <source>
        <dbReference type="EMBL" id="PIK44898.1"/>
    </source>
</evidence>
<comment type="catalytic activity">
    <reaction evidence="6">
        <text>13,14-dihydro-15-oxo-PGF2alpha + NADP(+) = 15-oxoprostaglandin F2alpha + NADPH + H(+)</text>
        <dbReference type="Rhea" id="RHEA:50588"/>
        <dbReference type="ChEBI" id="CHEBI:15378"/>
        <dbReference type="ChEBI" id="CHEBI:57783"/>
        <dbReference type="ChEBI" id="CHEBI:58349"/>
        <dbReference type="ChEBI" id="CHEBI:133374"/>
        <dbReference type="ChEBI" id="CHEBI:133409"/>
    </reaction>
    <physiologicalReaction direction="right-to-left" evidence="6">
        <dbReference type="Rhea" id="RHEA:50590"/>
    </physiologicalReaction>
</comment>
<comment type="similarity">
    <text evidence="1">Belongs to the NADP-dependent oxidoreductase L4BD family.</text>
</comment>
<dbReference type="PANTHER" id="PTHR43205">
    <property type="entry name" value="PROSTAGLANDIN REDUCTASE"/>
    <property type="match status" value="1"/>
</dbReference>
<feature type="domain" description="Oxidoreductase N-terminal" evidence="9">
    <location>
        <begin position="47"/>
        <end position="141"/>
    </location>
</feature>
<comment type="caution">
    <text evidence="10">The sequence shown here is derived from an EMBL/GenBank/DDBJ whole genome shotgun (WGS) entry which is preliminary data.</text>
</comment>
<gene>
    <name evidence="10" type="ORF">BSL78_18236</name>
</gene>
<evidence type="ECO:0000256" key="6">
    <source>
        <dbReference type="ARBA" id="ARBA00048290"/>
    </source>
</evidence>
<keyword evidence="3" id="KW-0560">Oxidoreductase</keyword>
<proteinExistence type="inferred from homology"/>
<accession>A0A2G8KA67</accession>
<reference evidence="10 11" key="1">
    <citation type="journal article" date="2017" name="PLoS Biol.">
        <title>The sea cucumber genome provides insights into morphological evolution and visceral regeneration.</title>
        <authorList>
            <person name="Zhang X."/>
            <person name="Sun L."/>
            <person name="Yuan J."/>
            <person name="Sun Y."/>
            <person name="Gao Y."/>
            <person name="Zhang L."/>
            <person name="Li S."/>
            <person name="Dai H."/>
            <person name="Hamel J.F."/>
            <person name="Liu C."/>
            <person name="Yu Y."/>
            <person name="Liu S."/>
            <person name="Lin W."/>
            <person name="Guo K."/>
            <person name="Jin S."/>
            <person name="Xu P."/>
            <person name="Storey K.B."/>
            <person name="Huan P."/>
            <person name="Zhang T."/>
            <person name="Zhou Y."/>
            <person name="Zhang J."/>
            <person name="Lin C."/>
            <person name="Li X."/>
            <person name="Xing L."/>
            <person name="Huo D."/>
            <person name="Sun M."/>
            <person name="Wang L."/>
            <person name="Mercier A."/>
            <person name="Li F."/>
            <person name="Yang H."/>
            <person name="Xiang J."/>
        </authorList>
    </citation>
    <scope>NUCLEOTIDE SEQUENCE [LARGE SCALE GENOMIC DNA]</scope>
    <source>
        <strain evidence="10">Shaxun</strain>
        <tissue evidence="10">Muscle</tissue>
    </source>
</reference>
<dbReference type="EMBL" id="MRZV01000746">
    <property type="protein sequence ID" value="PIK44898.1"/>
    <property type="molecule type" value="Genomic_DNA"/>
</dbReference>
<comment type="catalytic activity">
    <reaction evidence="7">
        <text>13,14-dihydro-15-oxo-prostaglandin E1 + NADP(+) = 15-oxoprostaglandin E1 + NADPH + H(+)</text>
        <dbReference type="Rhea" id="RHEA:50584"/>
        <dbReference type="ChEBI" id="CHEBI:15378"/>
        <dbReference type="ChEBI" id="CHEBI:57401"/>
        <dbReference type="ChEBI" id="CHEBI:57783"/>
        <dbReference type="ChEBI" id="CHEBI:58349"/>
        <dbReference type="ChEBI" id="CHEBI:133408"/>
    </reaction>
    <physiologicalReaction direction="right-to-left" evidence="7">
        <dbReference type="Rhea" id="RHEA:50586"/>
    </physiologicalReaction>
</comment>
<dbReference type="SUPFAM" id="SSF51735">
    <property type="entry name" value="NAD(P)-binding Rossmann-fold domains"/>
    <property type="match status" value="1"/>
</dbReference>
<dbReference type="Pfam" id="PF16884">
    <property type="entry name" value="ADH_N_2"/>
    <property type="match status" value="1"/>
</dbReference>
<name>A0A2G8KA67_STIJA</name>
<dbReference type="Gene3D" id="3.40.50.720">
    <property type="entry name" value="NAD(P)-binding Rossmann-like Domain"/>
    <property type="match status" value="1"/>
</dbReference>
<dbReference type="InterPro" id="IPR036291">
    <property type="entry name" value="NAD(P)-bd_dom_sf"/>
</dbReference>
<dbReference type="Gene3D" id="3.90.180.10">
    <property type="entry name" value="Medium-chain alcohol dehydrogenases, catalytic domain"/>
    <property type="match status" value="1"/>
</dbReference>
<dbReference type="InterPro" id="IPR045010">
    <property type="entry name" value="MDR_fam"/>
</dbReference>
<feature type="domain" description="Alcohol dehydrogenase-like C-terminal" evidence="8">
    <location>
        <begin position="203"/>
        <end position="293"/>
    </location>
</feature>
<evidence type="ECO:0000256" key="7">
    <source>
        <dbReference type="ARBA" id="ARBA00049070"/>
    </source>
</evidence>
<dbReference type="Pfam" id="PF00107">
    <property type="entry name" value="ADH_zinc_N"/>
    <property type="match status" value="1"/>
</dbReference>
<dbReference type="SUPFAM" id="SSF50129">
    <property type="entry name" value="GroES-like"/>
    <property type="match status" value="2"/>
</dbReference>
<dbReference type="STRING" id="307972.A0A2G8KA67"/>
<dbReference type="OrthoDB" id="809632at2759"/>